<dbReference type="Pfam" id="PF12937">
    <property type="entry name" value="F-box-like"/>
    <property type="match status" value="1"/>
</dbReference>
<dbReference type="InterPro" id="IPR001810">
    <property type="entry name" value="F-box_dom"/>
</dbReference>
<proteinExistence type="predicted"/>
<evidence type="ECO:0000313" key="3">
    <source>
        <dbReference type="Proteomes" id="UP000703269"/>
    </source>
</evidence>
<protein>
    <recommendedName>
        <fullName evidence="1">F-box domain-containing protein</fullName>
    </recommendedName>
</protein>
<evidence type="ECO:0000313" key="2">
    <source>
        <dbReference type="EMBL" id="GJE96049.1"/>
    </source>
</evidence>
<feature type="domain" description="F-box" evidence="1">
    <location>
        <begin position="17"/>
        <end position="76"/>
    </location>
</feature>
<sequence length="450" mass="49984">MSPSSSPRPLNADLPVAQLPDDILLDIFKTYRADCYELETSADDPSRYDWLRVAQVCHHWRLLFVNTSSMWSDVSFPCDPTLSANMLRRSGEAPLAIRWDRHTWTEDECNKILAPQLHRVRHLELTTQRGATEAFLRACASSPPNPHLTFLRIGLRVPRSGCTVEPSGLLTGTGAPNLRTFILVFDKPLSLRGISFTARLARLVLHQNRGARGPAADWYTLLASAPHLRDLWLHGILPDTRAPQPLALPHLAKLDVRDTPARVAHFLASIHTPAVRHTLLDCRHGPGGTAQGELAPAIAAHLRDATGAPPFTELAYAESTLENDVGVRVVLAARAGEERVRRLDVEFRYADADAQRVPHFVSALPLGGVTRAELTVLGSGEQLPSAVARPEDDYAAWRTAFGGMRALEELVVHSHCWEFADDHFLGRNGLRQVFPRLQSVRTDEDTEWKM</sequence>
<organism evidence="2 3">
    <name type="scientific">Phanerochaete sordida</name>
    <dbReference type="NCBI Taxonomy" id="48140"/>
    <lineage>
        <taxon>Eukaryota</taxon>
        <taxon>Fungi</taxon>
        <taxon>Dikarya</taxon>
        <taxon>Basidiomycota</taxon>
        <taxon>Agaricomycotina</taxon>
        <taxon>Agaricomycetes</taxon>
        <taxon>Polyporales</taxon>
        <taxon>Phanerochaetaceae</taxon>
        <taxon>Phanerochaete</taxon>
    </lineage>
</organism>
<name>A0A9P3GMA3_9APHY</name>
<gene>
    <name evidence="2" type="ORF">PsYK624_122420</name>
</gene>
<dbReference type="AlphaFoldDB" id="A0A9P3GMA3"/>
<reference evidence="2 3" key="1">
    <citation type="submission" date="2021-08" db="EMBL/GenBank/DDBJ databases">
        <title>Draft Genome Sequence of Phanerochaete sordida strain YK-624.</title>
        <authorList>
            <person name="Mori T."/>
            <person name="Dohra H."/>
            <person name="Suzuki T."/>
            <person name="Kawagishi H."/>
            <person name="Hirai H."/>
        </authorList>
    </citation>
    <scope>NUCLEOTIDE SEQUENCE [LARGE SCALE GENOMIC DNA]</scope>
    <source>
        <strain evidence="2 3">YK-624</strain>
    </source>
</reference>
<dbReference type="OrthoDB" id="3181669at2759"/>
<accession>A0A9P3GMA3</accession>
<keyword evidence="3" id="KW-1185">Reference proteome</keyword>
<dbReference type="Gene3D" id="1.20.1280.50">
    <property type="match status" value="1"/>
</dbReference>
<comment type="caution">
    <text evidence="2">The sequence shown here is derived from an EMBL/GenBank/DDBJ whole genome shotgun (WGS) entry which is preliminary data.</text>
</comment>
<evidence type="ECO:0000259" key="1">
    <source>
        <dbReference type="Pfam" id="PF12937"/>
    </source>
</evidence>
<dbReference type="Proteomes" id="UP000703269">
    <property type="component" value="Unassembled WGS sequence"/>
</dbReference>
<dbReference type="EMBL" id="BPQB01000055">
    <property type="protein sequence ID" value="GJE96049.1"/>
    <property type="molecule type" value="Genomic_DNA"/>
</dbReference>